<gene>
    <name evidence="1" type="ORF">CSW64_04000</name>
</gene>
<sequence length="156" mass="16323">MRKISLVDRERLTAALAERGWARSLIETADLDDLLATAKAGCWMRLEGEGRGLDASDGGGGALAAALGVASARLVRHRAGDFGLPPTEAGTTFLLDLNDDWPSPRGGLLLFQDGDQVAGFRPQAGAVTLFDGARTPLLTLVAPGAPDRYAIIGRLA</sequence>
<accession>A0A2D2AUF0</accession>
<dbReference type="Proteomes" id="UP000228945">
    <property type="component" value="Chromosome"/>
</dbReference>
<organism evidence="1 2">
    <name type="scientific">Caulobacter mirabilis</name>
    <dbReference type="NCBI Taxonomy" id="69666"/>
    <lineage>
        <taxon>Bacteria</taxon>
        <taxon>Pseudomonadati</taxon>
        <taxon>Pseudomonadota</taxon>
        <taxon>Alphaproteobacteria</taxon>
        <taxon>Caulobacterales</taxon>
        <taxon>Caulobacteraceae</taxon>
        <taxon>Caulobacter</taxon>
    </lineage>
</organism>
<dbReference type="EMBL" id="CP024201">
    <property type="protein sequence ID" value="ATQ41634.1"/>
    <property type="molecule type" value="Genomic_DNA"/>
</dbReference>
<name>A0A2D2AUF0_9CAUL</name>
<dbReference type="RefSeq" id="WP_099620891.1">
    <property type="nucleotide sequence ID" value="NZ_CP024201.1"/>
</dbReference>
<dbReference type="KEGG" id="cmb:CSW64_04000"/>
<dbReference type="AlphaFoldDB" id="A0A2D2AUF0"/>
<evidence type="ECO:0000313" key="2">
    <source>
        <dbReference type="Proteomes" id="UP000228945"/>
    </source>
</evidence>
<reference evidence="1 2" key="1">
    <citation type="submission" date="2017-10" db="EMBL/GenBank/DDBJ databases">
        <title>Genome sequence of Caulobacter mirabilis FWC38.</title>
        <authorList>
            <person name="Fiebig A."/>
            <person name="Crosson S."/>
        </authorList>
    </citation>
    <scope>NUCLEOTIDE SEQUENCE [LARGE SCALE GENOMIC DNA]</scope>
    <source>
        <strain evidence="1 2">FWC 38</strain>
    </source>
</reference>
<evidence type="ECO:0000313" key="1">
    <source>
        <dbReference type="EMBL" id="ATQ41634.1"/>
    </source>
</evidence>
<keyword evidence="2" id="KW-1185">Reference proteome</keyword>
<proteinExistence type="predicted"/>
<protein>
    <submittedName>
        <fullName evidence="1">Uncharacterized protein</fullName>
    </submittedName>
</protein>